<dbReference type="InterPro" id="IPR050202">
    <property type="entry name" value="Cyt/Deoxycyt_deaminase"/>
</dbReference>
<dbReference type="EMBL" id="JAPWTK010000055">
    <property type="protein sequence ID" value="KAJ8953588.1"/>
    <property type="molecule type" value="Genomic_DNA"/>
</dbReference>
<comment type="caution">
    <text evidence="14">The sequence shown here is derived from an EMBL/GenBank/DDBJ whole genome shotgun (WGS) entry which is preliminary data.</text>
</comment>
<evidence type="ECO:0000256" key="5">
    <source>
        <dbReference type="ARBA" id="ARBA00022723"/>
    </source>
</evidence>
<evidence type="ECO:0000256" key="1">
    <source>
        <dbReference type="ARBA" id="ARBA00001947"/>
    </source>
</evidence>
<evidence type="ECO:0000259" key="13">
    <source>
        <dbReference type="PROSITE" id="PS51747"/>
    </source>
</evidence>
<dbReference type="Pfam" id="PF00383">
    <property type="entry name" value="dCMP_cyt_deam_1"/>
    <property type="match status" value="1"/>
</dbReference>
<feature type="domain" description="CMP/dCMP-type deaminase" evidence="13">
    <location>
        <begin position="1"/>
        <end position="122"/>
    </location>
</feature>
<comment type="catalytic activity">
    <reaction evidence="9 12">
        <text>cytidine + H2O + H(+) = uridine + NH4(+)</text>
        <dbReference type="Rhea" id="RHEA:16069"/>
        <dbReference type="ChEBI" id="CHEBI:15377"/>
        <dbReference type="ChEBI" id="CHEBI:15378"/>
        <dbReference type="ChEBI" id="CHEBI:16704"/>
        <dbReference type="ChEBI" id="CHEBI:17562"/>
        <dbReference type="ChEBI" id="CHEBI:28938"/>
        <dbReference type="EC" id="3.5.4.5"/>
    </reaction>
</comment>
<comment type="catalytic activity">
    <reaction evidence="12">
        <text>2'-deoxycytidine + H2O + H(+) = 2'-deoxyuridine + NH4(+)</text>
        <dbReference type="Rhea" id="RHEA:13433"/>
        <dbReference type="ChEBI" id="CHEBI:15377"/>
        <dbReference type="ChEBI" id="CHEBI:15378"/>
        <dbReference type="ChEBI" id="CHEBI:15698"/>
        <dbReference type="ChEBI" id="CHEBI:16450"/>
        <dbReference type="ChEBI" id="CHEBI:28938"/>
        <dbReference type="EC" id="3.5.4.5"/>
    </reaction>
</comment>
<evidence type="ECO:0000313" key="14">
    <source>
        <dbReference type="EMBL" id="KAJ8953588.1"/>
    </source>
</evidence>
<keyword evidence="15" id="KW-1185">Reference proteome</keyword>
<proteinExistence type="inferred from homology"/>
<dbReference type="PROSITE" id="PS51747">
    <property type="entry name" value="CYT_DCMP_DEAMINASES_2"/>
    <property type="match status" value="1"/>
</dbReference>
<dbReference type="InterPro" id="IPR006262">
    <property type="entry name" value="Cyt_deam_tetra"/>
</dbReference>
<dbReference type="CDD" id="cd01283">
    <property type="entry name" value="cytidine_deaminase"/>
    <property type="match status" value="1"/>
</dbReference>
<dbReference type="InterPro" id="IPR002125">
    <property type="entry name" value="CMP_dCMP_dom"/>
</dbReference>
<gene>
    <name evidence="14" type="ORF">NQ318_003011</name>
</gene>
<feature type="active site" description="Proton donor" evidence="10">
    <location>
        <position position="49"/>
    </location>
</feature>
<dbReference type="GO" id="GO:0008270">
    <property type="term" value="F:zinc ion binding"/>
    <property type="evidence" value="ECO:0007669"/>
    <property type="project" value="UniProtKB-UniRule"/>
</dbReference>
<dbReference type="Gene3D" id="3.40.140.10">
    <property type="entry name" value="Cytidine Deaminase, domain 2"/>
    <property type="match status" value="1"/>
</dbReference>
<dbReference type="EC" id="3.5.4.5" evidence="4 12"/>
<evidence type="ECO:0000256" key="3">
    <source>
        <dbReference type="ARBA" id="ARBA00006576"/>
    </source>
</evidence>
<dbReference type="GO" id="GO:0005829">
    <property type="term" value="C:cytosol"/>
    <property type="evidence" value="ECO:0007669"/>
    <property type="project" value="TreeGrafter"/>
</dbReference>
<comment type="cofactor">
    <cofactor evidence="1 11 12">
        <name>Zn(2+)</name>
        <dbReference type="ChEBI" id="CHEBI:29105"/>
    </cofactor>
</comment>
<evidence type="ECO:0000256" key="11">
    <source>
        <dbReference type="PIRSR" id="PIRSR606262-3"/>
    </source>
</evidence>
<evidence type="ECO:0000256" key="2">
    <source>
        <dbReference type="ARBA" id="ARBA00003949"/>
    </source>
</evidence>
<dbReference type="PANTHER" id="PTHR11644">
    <property type="entry name" value="CYTIDINE DEAMINASE"/>
    <property type="match status" value="1"/>
</dbReference>
<comment type="function">
    <text evidence="2 12">This enzyme scavenges exogenous and endogenous cytidine and 2'-deoxycytidine for UMP synthesis.</text>
</comment>
<dbReference type="Proteomes" id="UP001162162">
    <property type="component" value="Unassembled WGS sequence"/>
</dbReference>
<dbReference type="GO" id="GO:0055086">
    <property type="term" value="P:nucleobase-containing small molecule metabolic process"/>
    <property type="evidence" value="ECO:0007669"/>
    <property type="project" value="UniProtKB-ARBA"/>
</dbReference>
<dbReference type="InterPro" id="IPR016193">
    <property type="entry name" value="Cytidine_deaminase-like"/>
</dbReference>
<evidence type="ECO:0000256" key="8">
    <source>
        <dbReference type="ARBA" id="ARBA00032005"/>
    </source>
</evidence>
<sequence length="127" mass="14070">MDVGDRGKDLRYCPYSNFKVGASLLCEDGKLFGGCNVENKSFTVGTCAERCAYTKAISQGYLKFKAVAVVAQQEHCFTTPCGACRQFMSEFGNVDVYMTKPGCEDVLVSTLDELLPHQFRTINHTFV</sequence>
<dbReference type="AlphaFoldDB" id="A0AAV8YQD6"/>
<evidence type="ECO:0000313" key="15">
    <source>
        <dbReference type="Proteomes" id="UP001162162"/>
    </source>
</evidence>
<dbReference type="FunFam" id="3.40.140.10:FF:000008">
    <property type="entry name" value="Cytidine deaminase"/>
    <property type="match status" value="1"/>
</dbReference>
<dbReference type="NCBIfam" id="NF004064">
    <property type="entry name" value="PRK05578.1"/>
    <property type="match status" value="1"/>
</dbReference>
<evidence type="ECO:0000256" key="12">
    <source>
        <dbReference type="RuleBase" id="RU364006"/>
    </source>
</evidence>
<keyword evidence="5 11" id="KW-0479">Metal-binding</keyword>
<feature type="binding site" evidence="11">
    <location>
        <position position="81"/>
    </location>
    <ligand>
        <name>Zn(2+)</name>
        <dbReference type="ChEBI" id="CHEBI:29105"/>
        <note>catalytic</note>
    </ligand>
</feature>
<accession>A0AAV8YQD6</accession>
<reference evidence="14" key="1">
    <citation type="journal article" date="2023" name="Insect Mol. Biol.">
        <title>Genome sequencing provides insights into the evolution of gene families encoding plant cell wall-degrading enzymes in longhorned beetles.</title>
        <authorList>
            <person name="Shin N.R."/>
            <person name="Okamura Y."/>
            <person name="Kirsch R."/>
            <person name="Pauchet Y."/>
        </authorList>
    </citation>
    <scope>NUCLEOTIDE SEQUENCE</scope>
    <source>
        <strain evidence="14">AMC_N1</strain>
    </source>
</reference>
<dbReference type="GO" id="GO:0072527">
    <property type="term" value="P:pyrimidine-containing compound metabolic process"/>
    <property type="evidence" value="ECO:0007669"/>
    <property type="project" value="UniProtKB-ARBA"/>
</dbReference>
<evidence type="ECO:0000256" key="4">
    <source>
        <dbReference type="ARBA" id="ARBA00012783"/>
    </source>
</evidence>
<dbReference type="SUPFAM" id="SSF53927">
    <property type="entry name" value="Cytidine deaminase-like"/>
    <property type="match status" value="1"/>
</dbReference>
<dbReference type="PANTHER" id="PTHR11644:SF2">
    <property type="entry name" value="CYTIDINE DEAMINASE"/>
    <property type="match status" value="1"/>
</dbReference>
<dbReference type="NCBIfam" id="TIGR01354">
    <property type="entry name" value="cyt_deam_tetra"/>
    <property type="match status" value="1"/>
</dbReference>
<name>A0AAV8YQD6_9CUCU</name>
<keyword evidence="6 12" id="KW-0378">Hydrolase</keyword>
<feature type="binding site" evidence="11">
    <location>
        <position position="84"/>
    </location>
    <ligand>
        <name>Zn(2+)</name>
        <dbReference type="ChEBI" id="CHEBI:29105"/>
        <note>catalytic</note>
    </ligand>
</feature>
<evidence type="ECO:0000256" key="9">
    <source>
        <dbReference type="ARBA" id="ARBA00049558"/>
    </source>
</evidence>
<feature type="binding site" evidence="11">
    <location>
        <position position="47"/>
    </location>
    <ligand>
        <name>Zn(2+)</name>
        <dbReference type="ChEBI" id="CHEBI:29105"/>
        <note>catalytic</note>
    </ligand>
</feature>
<comment type="similarity">
    <text evidence="3 12">Belongs to the cytidine and deoxycytidylate deaminase family.</text>
</comment>
<keyword evidence="7 11" id="KW-0862">Zinc</keyword>
<dbReference type="GO" id="GO:0004126">
    <property type="term" value="F:cytidine deaminase activity"/>
    <property type="evidence" value="ECO:0007669"/>
    <property type="project" value="UniProtKB-UniRule"/>
</dbReference>
<evidence type="ECO:0000256" key="7">
    <source>
        <dbReference type="ARBA" id="ARBA00022833"/>
    </source>
</evidence>
<evidence type="ECO:0000256" key="10">
    <source>
        <dbReference type="PIRSR" id="PIRSR606262-1"/>
    </source>
</evidence>
<evidence type="ECO:0000256" key="6">
    <source>
        <dbReference type="ARBA" id="ARBA00022801"/>
    </source>
</evidence>
<protein>
    <recommendedName>
        <fullName evidence="4 12">Cytidine deaminase</fullName>
        <ecNumber evidence="4 12">3.5.4.5</ecNumber>
    </recommendedName>
    <alternativeName>
        <fullName evidence="8 12">Cytidine aminohydrolase</fullName>
    </alternativeName>
</protein>
<organism evidence="14 15">
    <name type="scientific">Aromia moschata</name>
    <dbReference type="NCBI Taxonomy" id="1265417"/>
    <lineage>
        <taxon>Eukaryota</taxon>
        <taxon>Metazoa</taxon>
        <taxon>Ecdysozoa</taxon>
        <taxon>Arthropoda</taxon>
        <taxon>Hexapoda</taxon>
        <taxon>Insecta</taxon>
        <taxon>Pterygota</taxon>
        <taxon>Neoptera</taxon>
        <taxon>Endopterygota</taxon>
        <taxon>Coleoptera</taxon>
        <taxon>Polyphaga</taxon>
        <taxon>Cucujiformia</taxon>
        <taxon>Chrysomeloidea</taxon>
        <taxon>Cerambycidae</taxon>
        <taxon>Cerambycinae</taxon>
        <taxon>Callichromatini</taxon>
        <taxon>Aromia</taxon>
    </lineage>
</organism>